<dbReference type="AlphaFoldDB" id="A0A2G5V612"/>
<feature type="chain" id="PRO_5013579657" evidence="1">
    <location>
        <begin position="23"/>
        <end position="180"/>
    </location>
</feature>
<proteinExistence type="predicted"/>
<evidence type="ECO:0000313" key="3">
    <source>
        <dbReference type="Proteomes" id="UP000230233"/>
    </source>
</evidence>
<keyword evidence="1" id="KW-0732">Signal</keyword>
<keyword evidence="3" id="KW-1185">Reference proteome</keyword>
<dbReference type="PANTHER" id="PTHR31369">
    <property type="entry name" value="PROTEIN CBG02325-RELATED"/>
    <property type="match status" value="1"/>
</dbReference>
<dbReference type="STRING" id="1611254.A0A2G5V612"/>
<gene>
    <name evidence="2" type="primary">Cnig_chr_II.g6465</name>
    <name evidence="2" type="ORF">B9Z55_006465</name>
</gene>
<accession>A0A2G5V612</accession>
<evidence type="ECO:0000313" key="2">
    <source>
        <dbReference type="EMBL" id="PIC46956.1"/>
    </source>
</evidence>
<dbReference type="PANTHER" id="PTHR31369:SF1">
    <property type="entry name" value="INTRINSICALLY DISORDERED PROTEIN, CLASS B"/>
    <property type="match status" value="1"/>
</dbReference>
<dbReference type="OrthoDB" id="5875153at2759"/>
<reference evidence="3" key="1">
    <citation type="submission" date="2017-10" db="EMBL/GenBank/DDBJ databases">
        <title>Rapid genome shrinkage in a self-fertile nematode reveals novel sperm competition proteins.</title>
        <authorList>
            <person name="Yin D."/>
            <person name="Schwarz E.M."/>
            <person name="Thomas C.G."/>
            <person name="Felde R.L."/>
            <person name="Korf I.F."/>
            <person name="Cutter A.D."/>
            <person name="Schartner C.M."/>
            <person name="Ralston E.J."/>
            <person name="Meyer B.J."/>
            <person name="Haag E.S."/>
        </authorList>
    </citation>
    <scope>NUCLEOTIDE SEQUENCE [LARGE SCALE GENOMIC DNA]</scope>
    <source>
        <strain evidence="3">JU1422</strain>
    </source>
</reference>
<feature type="signal peptide" evidence="1">
    <location>
        <begin position="1"/>
        <end position="22"/>
    </location>
</feature>
<dbReference type="EMBL" id="PDUG01000002">
    <property type="protein sequence ID" value="PIC46956.1"/>
    <property type="molecule type" value="Genomic_DNA"/>
</dbReference>
<comment type="caution">
    <text evidence="2">The sequence shown here is derived from an EMBL/GenBank/DDBJ whole genome shotgun (WGS) entry which is preliminary data.</text>
</comment>
<evidence type="ECO:0000256" key="1">
    <source>
        <dbReference type="SAM" id="SignalP"/>
    </source>
</evidence>
<sequence>MNKVIYSTLAILAIIAISQVQSAVLPVSSKEVALVTSSPTTSSSETSIDTLGSSRVKRQGGGCGCCGCGCGCCGCGGGGGGCGCCCCRPRCCCRRCCTCCRTCCCTRCCTCCRPCCCGCGCGCCGCGGGGRKRRSLQNLRIALANKIEGIAKVVKGSDVPELTPLNDAPTTVQEKKDVIN</sequence>
<dbReference type="Proteomes" id="UP000230233">
    <property type="component" value="Chromosome II"/>
</dbReference>
<organism evidence="2 3">
    <name type="scientific">Caenorhabditis nigoni</name>
    <dbReference type="NCBI Taxonomy" id="1611254"/>
    <lineage>
        <taxon>Eukaryota</taxon>
        <taxon>Metazoa</taxon>
        <taxon>Ecdysozoa</taxon>
        <taxon>Nematoda</taxon>
        <taxon>Chromadorea</taxon>
        <taxon>Rhabditida</taxon>
        <taxon>Rhabditina</taxon>
        <taxon>Rhabditomorpha</taxon>
        <taxon>Rhabditoidea</taxon>
        <taxon>Rhabditidae</taxon>
        <taxon>Peloderinae</taxon>
        <taxon>Caenorhabditis</taxon>
    </lineage>
</organism>
<name>A0A2G5V612_9PELO</name>
<protein>
    <submittedName>
        <fullName evidence="2">Uncharacterized protein</fullName>
    </submittedName>
</protein>